<dbReference type="Proteomes" id="UP000789405">
    <property type="component" value="Unassembled WGS sequence"/>
</dbReference>
<evidence type="ECO:0000313" key="2">
    <source>
        <dbReference type="Proteomes" id="UP000789405"/>
    </source>
</evidence>
<protein>
    <submittedName>
        <fullName evidence="1">19306_t:CDS:1</fullName>
    </submittedName>
</protein>
<sequence>MSVKTSHTCSAIKITHQFTRKDIAYPSIKTSPTNYKDITHLPTGSIDETYPDRHHYEEETGAQKYKNEIEAKKDKYKAFTYYQEVDKIGEKALDYRKSAEIEHAGETFQADLKSLNGISMEANKEIFKLDEESENTDDNDDNDEIWHPCNDEIPEDWLGPNNRRNTKKKVLISCKKFAEIGSTVVIKAKKNEPNEQYNLGLYYRNSTGIAKEKINNEKSAKIIFGWYKNRRRCVKDKRSYFVLPQYQLTAKYAISNKE</sequence>
<proteinExistence type="predicted"/>
<accession>A0A9N9DFL9</accession>
<comment type="caution">
    <text evidence="1">The sequence shown here is derived from an EMBL/GenBank/DDBJ whole genome shotgun (WGS) entry which is preliminary data.</text>
</comment>
<name>A0A9N9DFL9_9GLOM</name>
<keyword evidence="2" id="KW-1185">Reference proteome</keyword>
<organism evidence="1 2">
    <name type="scientific">Dentiscutata erythropus</name>
    <dbReference type="NCBI Taxonomy" id="1348616"/>
    <lineage>
        <taxon>Eukaryota</taxon>
        <taxon>Fungi</taxon>
        <taxon>Fungi incertae sedis</taxon>
        <taxon>Mucoromycota</taxon>
        <taxon>Glomeromycotina</taxon>
        <taxon>Glomeromycetes</taxon>
        <taxon>Diversisporales</taxon>
        <taxon>Gigasporaceae</taxon>
        <taxon>Dentiscutata</taxon>
    </lineage>
</organism>
<dbReference type="EMBL" id="CAJVPY010005220">
    <property type="protein sequence ID" value="CAG8638174.1"/>
    <property type="molecule type" value="Genomic_DNA"/>
</dbReference>
<dbReference type="AlphaFoldDB" id="A0A9N9DFL9"/>
<gene>
    <name evidence="1" type="ORF">DERYTH_LOCUS9506</name>
</gene>
<reference evidence="1" key="1">
    <citation type="submission" date="2021-06" db="EMBL/GenBank/DDBJ databases">
        <authorList>
            <person name="Kallberg Y."/>
            <person name="Tangrot J."/>
            <person name="Rosling A."/>
        </authorList>
    </citation>
    <scope>NUCLEOTIDE SEQUENCE</scope>
    <source>
        <strain evidence="1">MA453B</strain>
    </source>
</reference>
<evidence type="ECO:0000313" key="1">
    <source>
        <dbReference type="EMBL" id="CAG8638174.1"/>
    </source>
</evidence>